<protein>
    <submittedName>
        <fullName evidence="2">Uncharacterized protein</fullName>
    </submittedName>
</protein>
<name>G7H615_9ACTN</name>
<feature type="transmembrane region" description="Helical" evidence="1">
    <location>
        <begin position="108"/>
        <end position="128"/>
    </location>
</feature>
<accession>G7H615</accession>
<sequence>MSGPEGPPPHPPVSPPPYPPATLPSAAGRAVVTRPLAVTLSIVGTAVVSGITLLYLVIVVAITYIDTHFHMNSLGWTLIWMAIIGVPLSIAALIAAALSGVSPIARGFAAAATVLTVLLLVGLVVAYLGMTSQYNIDDGALFFVAWFVPALLAIGGVATLVSYGFGWHYFRERAAARR</sequence>
<keyword evidence="1" id="KW-1133">Transmembrane helix</keyword>
<feature type="transmembrane region" description="Helical" evidence="1">
    <location>
        <begin position="77"/>
        <end position="101"/>
    </location>
</feature>
<evidence type="ECO:0000256" key="1">
    <source>
        <dbReference type="SAM" id="Phobius"/>
    </source>
</evidence>
<proteinExistence type="predicted"/>
<dbReference type="EMBL" id="BAEE01000067">
    <property type="protein sequence ID" value="GAB11337.1"/>
    <property type="molecule type" value="Genomic_DNA"/>
</dbReference>
<feature type="transmembrane region" description="Helical" evidence="1">
    <location>
        <begin position="140"/>
        <end position="170"/>
    </location>
</feature>
<organism evidence="2 3">
    <name type="scientific">Gordonia araii NBRC 100433</name>
    <dbReference type="NCBI Taxonomy" id="1073574"/>
    <lineage>
        <taxon>Bacteria</taxon>
        <taxon>Bacillati</taxon>
        <taxon>Actinomycetota</taxon>
        <taxon>Actinomycetes</taxon>
        <taxon>Mycobacteriales</taxon>
        <taxon>Gordoniaceae</taxon>
        <taxon>Gordonia</taxon>
    </lineage>
</organism>
<reference evidence="2 3" key="1">
    <citation type="submission" date="2011-11" db="EMBL/GenBank/DDBJ databases">
        <title>Whole genome shotgun sequence of Gordonia araii NBRC 100433.</title>
        <authorList>
            <person name="Yoshida Y."/>
            <person name="Hosoyama A."/>
            <person name="Tsuchikane K."/>
            <person name="Katsumata H."/>
            <person name="Yamazaki S."/>
            <person name="Fujita N."/>
        </authorList>
    </citation>
    <scope>NUCLEOTIDE SEQUENCE [LARGE SCALE GENOMIC DNA]</scope>
    <source>
        <strain evidence="2 3">NBRC 100433</strain>
    </source>
</reference>
<dbReference type="STRING" id="1073574.GOARA_067_00790"/>
<keyword evidence="1" id="KW-0812">Transmembrane</keyword>
<evidence type="ECO:0000313" key="3">
    <source>
        <dbReference type="Proteomes" id="UP000035088"/>
    </source>
</evidence>
<dbReference type="AlphaFoldDB" id="G7H615"/>
<keyword evidence="3" id="KW-1185">Reference proteome</keyword>
<feature type="transmembrane region" description="Helical" evidence="1">
    <location>
        <begin position="36"/>
        <end position="65"/>
    </location>
</feature>
<gene>
    <name evidence="2" type="ORF">GOARA_067_00790</name>
</gene>
<comment type="caution">
    <text evidence="2">The sequence shown here is derived from an EMBL/GenBank/DDBJ whole genome shotgun (WGS) entry which is preliminary data.</text>
</comment>
<dbReference type="Proteomes" id="UP000035088">
    <property type="component" value="Unassembled WGS sequence"/>
</dbReference>
<keyword evidence="1" id="KW-0472">Membrane</keyword>
<evidence type="ECO:0000313" key="2">
    <source>
        <dbReference type="EMBL" id="GAB11337.1"/>
    </source>
</evidence>